<dbReference type="InterPro" id="IPR013320">
    <property type="entry name" value="ConA-like_dom_sf"/>
</dbReference>
<dbReference type="Gene3D" id="2.60.120.200">
    <property type="match status" value="6"/>
</dbReference>
<dbReference type="Proteomes" id="UP000663848">
    <property type="component" value="Unassembled WGS sequence"/>
</dbReference>
<gene>
    <name evidence="2" type="ORF">QYT958_LOCUS29599</name>
</gene>
<sequence>IDGSPDVNNAIGIDDIDFYNCQAGSPPELGSSIDCTFEQGFCNFFQDDSADFEWERVSTETSSSGTGPGFDHTTGSGYYAYIETSFPRLPGERARLISALQFPSSTPRCLTFWYHMYGPDIGALNVFVQTVPISQDNISSALVWTKSGTQGNQWHRATQTIYGLNSTGVYGWRIAFEGIVGKGFLGDIALDDIFLSGSACPPSRVCDFELDLCEFQPNPAASWIRQQATNLPNFVNQDHTSSTSLGYFAMATQDTAKFVSRPYTNAGDECLKFWYFVNGPSGTTGKLSVARQNVGSQVESNLWSNDIYESAWRYGQVSINGGISAFSAVFQAVRSSSNVVIGIDDIILTLGYCPAPINCNFEGRTICSWTQQSEDTFDWLLQSGETESFGTGPTVDHTTNSAQGHYLYIESSLPAKLNDTARIISEHLVVGQGCFSLWYHMHGEDIGSLVIYTSTQTNPMTEVYRLQGEQGNQWNILNVDIGVTLQTNENLRIIVEGVVGVSFQGDISIDDAVWSPSITCSAVVVSTTPSGSVSPTTYPPSNYDCNFECKCTCLWTHDDTTNFKWIVGTGSTTSPGTGPDGDHTTGSRFGYYIYIETSFPSKPNDTARLISPDIVTTNDDTCFRFYYHMFGSDVYQLNIYARINGNLGKALWQKQGNQGDRWLFGRISLRGNVEQTIGQAYQLVVEGIVGKGFQGDISVDDLGINLGPCPASTVCDFESSDLCSYVNDPTNTIDWKRYQAGTDASVPPVDVTYSSTHGHFMFLKADTPAKPVTGRLVTPSYPDTSGSCVRWYMILENGATLNVRTYAFGAINPNILYTVYGAQGKQWKLAQTTVASGSPYQVVFEGILNNANNTLDSIAIDDIEIRSGVCNELGSCDFETGLCAFQNLKADIEWKRTSYNTELFNAPALDHTTNSRGGFYLWLDRRQTIQGRKAQIESELMTVDIRCISFWYFLNSSVGAQLNVYIRDPKSDTKSLIWSTNQTHGSFWVLQEITVRPNMTVYGTSRFTIVYEAVVGSVIGG</sequence>
<evidence type="ECO:0000313" key="3">
    <source>
        <dbReference type="Proteomes" id="UP000663848"/>
    </source>
</evidence>
<dbReference type="InterPro" id="IPR051560">
    <property type="entry name" value="MAM_domain-containing"/>
</dbReference>
<dbReference type="EMBL" id="CAJOBR010008792">
    <property type="protein sequence ID" value="CAF4884289.1"/>
    <property type="molecule type" value="Genomic_DNA"/>
</dbReference>
<dbReference type="PANTHER" id="PTHR23282:SF101">
    <property type="entry name" value="MAM DOMAIN-CONTAINING PROTEIN"/>
    <property type="match status" value="1"/>
</dbReference>
<feature type="non-terminal residue" evidence="2">
    <location>
        <position position="1"/>
    </location>
</feature>
<evidence type="ECO:0000313" key="2">
    <source>
        <dbReference type="EMBL" id="CAF4884289.1"/>
    </source>
</evidence>
<feature type="domain" description="MAM" evidence="1">
    <location>
        <begin position="357"/>
        <end position="522"/>
    </location>
</feature>
<dbReference type="PROSITE" id="PS50060">
    <property type="entry name" value="MAM_2"/>
    <property type="match status" value="6"/>
</dbReference>
<feature type="domain" description="MAM" evidence="1">
    <location>
        <begin position="33"/>
        <end position="202"/>
    </location>
</feature>
<organism evidence="2 3">
    <name type="scientific">Rotaria socialis</name>
    <dbReference type="NCBI Taxonomy" id="392032"/>
    <lineage>
        <taxon>Eukaryota</taxon>
        <taxon>Metazoa</taxon>
        <taxon>Spiralia</taxon>
        <taxon>Gnathifera</taxon>
        <taxon>Rotifera</taxon>
        <taxon>Eurotatoria</taxon>
        <taxon>Bdelloidea</taxon>
        <taxon>Philodinida</taxon>
        <taxon>Philodinidae</taxon>
        <taxon>Rotaria</taxon>
    </lineage>
</organism>
<feature type="domain" description="MAM" evidence="1">
    <location>
        <begin position="204"/>
        <end position="355"/>
    </location>
</feature>
<dbReference type="SMART" id="SM00137">
    <property type="entry name" value="MAM"/>
    <property type="match status" value="6"/>
</dbReference>
<comment type="caution">
    <text evidence="2">The sequence shown here is derived from an EMBL/GenBank/DDBJ whole genome shotgun (WGS) entry which is preliminary data.</text>
</comment>
<feature type="domain" description="MAM" evidence="1">
    <location>
        <begin position="713"/>
        <end position="872"/>
    </location>
</feature>
<dbReference type="InterPro" id="IPR000998">
    <property type="entry name" value="MAM_dom"/>
</dbReference>
<protein>
    <recommendedName>
        <fullName evidence="1">MAM domain-containing protein</fullName>
    </recommendedName>
</protein>
<dbReference type="GO" id="GO:0016020">
    <property type="term" value="C:membrane"/>
    <property type="evidence" value="ECO:0007669"/>
    <property type="project" value="InterPro"/>
</dbReference>
<dbReference type="AlphaFoldDB" id="A0A821U4Y5"/>
<accession>A0A821U4Y5</accession>
<feature type="domain" description="MAM" evidence="1">
    <location>
        <begin position="874"/>
        <end position="1021"/>
    </location>
</feature>
<feature type="domain" description="MAM" evidence="1">
    <location>
        <begin position="543"/>
        <end position="711"/>
    </location>
</feature>
<proteinExistence type="predicted"/>
<dbReference type="Pfam" id="PF00629">
    <property type="entry name" value="MAM"/>
    <property type="match status" value="6"/>
</dbReference>
<reference evidence="2" key="1">
    <citation type="submission" date="2021-02" db="EMBL/GenBank/DDBJ databases">
        <authorList>
            <person name="Nowell W R."/>
        </authorList>
    </citation>
    <scope>NUCLEOTIDE SEQUENCE</scope>
</reference>
<dbReference type="SUPFAM" id="SSF49899">
    <property type="entry name" value="Concanavalin A-like lectins/glucanases"/>
    <property type="match status" value="6"/>
</dbReference>
<name>A0A821U4Y5_9BILA</name>
<dbReference type="CDD" id="cd06263">
    <property type="entry name" value="MAM"/>
    <property type="match status" value="5"/>
</dbReference>
<evidence type="ECO:0000259" key="1">
    <source>
        <dbReference type="PROSITE" id="PS50060"/>
    </source>
</evidence>
<dbReference type="PANTHER" id="PTHR23282">
    <property type="entry name" value="APICAL ENDOSOMAL GLYCOPROTEIN PRECURSOR"/>
    <property type="match status" value="1"/>
</dbReference>